<keyword evidence="1" id="KW-0732">Signal</keyword>
<dbReference type="Pfam" id="PF13472">
    <property type="entry name" value="Lipase_GDSL_2"/>
    <property type="match status" value="1"/>
</dbReference>
<feature type="chain" id="PRO_5005468234" description="SGNH hydrolase-type esterase domain-containing protein" evidence="1">
    <location>
        <begin position="30"/>
        <end position="287"/>
    </location>
</feature>
<reference evidence="3 4" key="1">
    <citation type="submission" date="2015-08" db="EMBL/GenBank/DDBJ databases">
        <authorList>
            <person name="Babu N.S."/>
            <person name="Beckwith C.J."/>
            <person name="Beseler K.G."/>
            <person name="Brison A."/>
            <person name="Carone J.V."/>
            <person name="Caskin T.P."/>
            <person name="Diamond M."/>
            <person name="Durham M.E."/>
            <person name="Foxe J.M."/>
            <person name="Go M."/>
            <person name="Henderson B.A."/>
            <person name="Jones I.B."/>
            <person name="McGettigan J.A."/>
            <person name="Micheletti S.J."/>
            <person name="Nasrallah M.E."/>
            <person name="Ortiz D."/>
            <person name="Piller C.R."/>
            <person name="Privatt S.R."/>
            <person name="Schneider S.L."/>
            <person name="Sharp S."/>
            <person name="Smith T.C."/>
            <person name="Stanton J.D."/>
            <person name="Ullery H.E."/>
            <person name="Wilson R.J."/>
            <person name="Serrano M.G."/>
            <person name="Buck G."/>
            <person name="Lee V."/>
            <person name="Wang Y."/>
            <person name="Carvalho R."/>
            <person name="Voegtly L."/>
            <person name="Shi R."/>
            <person name="Duckworth R."/>
            <person name="Johnson A."/>
            <person name="Loviza R."/>
            <person name="Walstead R."/>
            <person name="Shah Z."/>
            <person name="Kiflezghi M."/>
            <person name="Wade K."/>
            <person name="Ball S.L."/>
            <person name="Bradley K.W."/>
            <person name="Asai D.J."/>
            <person name="Bowman C.A."/>
            <person name="Russell D.A."/>
            <person name="Pope W.H."/>
            <person name="Jacobs-Sera D."/>
            <person name="Hendrix R.W."/>
            <person name="Hatfull G.F."/>
        </authorList>
    </citation>
    <scope>NUCLEOTIDE SEQUENCE [LARGE SCALE GENOMIC DNA]</scope>
    <source>
        <strain evidence="3 4">PUDD_83A45</strain>
    </source>
</reference>
<dbReference type="RefSeq" id="WP_083439761.1">
    <property type="nucleotide sequence ID" value="NZ_CP012342.1"/>
</dbReference>
<dbReference type="Proteomes" id="UP000060016">
    <property type="component" value="Chromosome"/>
</dbReference>
<protein>
    <recommendedName>
        <fullName evidence="2">SGNH hydrolase-type esterase domain-containing protein</fullName>
    </recommendedName>
</protein>
<proteinExistence type="predicted"/>
<gene>
    <name evidence="3" type="ORF">AK829_05595</name>
</gene>
<dbReference type="SUPFAM" id="SSF52266">
    <property type="entry name" value="SGNH hydrolase"/>
    <property type="match status" value="1"/>
</dbReference>
<dbReference type="KEGG" id="crie:AK829_05595"/>
<evidence type="ECO:0000259" key="2">
    <source>
        <dbReference type="Pfam" id="PF13472"/>
    </source>
</evidence>
<dbReference type="Gene3D" id="3.40.50.1110">
    <property type="entry name" value="SGNH hydrolase"/>
    <property type="match status" value="1"/>
</dbReference>
<evidence type="ECO:0000313" key="4">
    <source>
        <dbReference type="Proteomes" id="UP000060016"/>
    </source>
</evidence>
<dbReference type="STRING" id="156976.AK829_05595"/>
<keyword evidence="4" id="KW-1185">Reference proteome</keyword>
<evidence type="ECO:0000313" key="3">
    <source>
        <dbReference type="EMBL" id="AKV58730.1"/>
    </source>
</evidence>
<name>A0A0K1RBD3_9CORY</name>
<evidence type="ECO:0000256" key="1">
    <source>
        <dbReference type="SAM" id="SignalP"/>
    </source>
</evidence>
<sequence>MRLRGLLQGFAAFLSLGAVSLGAAPVAMAQPVGNVVVIGDSYAANPDNQRHWAAKIPGADGSSFLADYPSNGACLQSPDNYPRQLAARTGLNVADWSCAGLTSWSSIGMVQKAIARGDINPQTRSVVLAVGFNNHWPSNTRASGTGFDFGRIGDRYVADMHTAAAKIREVAPHTKIIIAGMLAMSEPNGAQRFCLINVVPNAPLGIPVPLLQQVENNTRNFQERAAREIGATFVDIKTASASHNTCAKDSERWVSGLVDTTTTHYNMPYHPSRAGSGFVAQELAKVV</sequence>
<accession>A0A0K1RBD3</accession>
<dbReference type="PATRIC" id="fig|156976.3.peg.1114"/>
<dbReference type="AlphaFoldDB" id="A0A0K1RBD3"/>
<organism evidence="3 4">
    <name type="scientific">Corynebacterium riegelii</name>
    <dbReference type="NCBI Taxonomy" id="156976"/>
    <lineage>
        <taxon>Bacteria</taxon>
        <taxon>Bacillati</taxon>
        <taxon>Actinomycetota</taxon>
        <taxon>Actinomycetes</taxon>
        <taxon>Mycobacteriales</taxon>
        <taxon>Corynebacteriaceae</taxon>
        <taxon>Corynebacterium</taxon>
    </lineage>
</organism>
<feature type="signal peptide" evidence="1">
    <location>
        <begin position="1"/>
        <end position="29"/>
    </location>
</feature>
<dbReference type="InterPro" id="IPR013830">
    <property type="entry name" value="SGNH_hydro"/>
</dbReference>
<dbReference type="EMBL" id="CP012342">
    <property type="protein sequence ID" value="AKV58730.1"/>
    <property type="molecule type" value="Genomic_DNA"/>
</dbReference>
<dbReference type="InterPro" id="IPR036514">
    <property type="entry name" value="SGNH_hydro_sf"/>
</dbReference>
<feature type="domain" description="SGNH hydrolase-type esterase" evidence="2">
    <location>
        <begin position="38"/>
        <end position="275"/>
    </location>
</feature>